<dbReference type="STRING" id="88036.D8S6P5"/>
<dbReference type="PANTHER" id="PTHR28626">
    <property type="entry name" value="SRR1-LIKE PROTEIN"/>
    <property type="match status" value="1"/>
</dbReference>
<dbReference type="KEGG" id="smo:SELMODRAFT_109994"/>
<protein>
    <submittedName>
        <fullName evidence="3">Uncharacterized protein SRR1</fullName>
    </submittedName>
</protein>
<evidence type="ECO:0000256" key="1">
    <source>
        <dbReference type="ARBA" id="ARBA00009856"/>
    </source>
</evidence>
<dbReference type="OMA" id="PKIHEEE"/>
<proteinExistence type="inferred from homology"/>
<dbReference type="GO" id="GO:0005634">
    <property type="term" value="C:nucleus"/>
    <property type="evidence" value="ECO:0000318"/>
    <property type="project" value="GO_Central"/>
</dbReference>
<dbReference type="OrthoDB" id="551431at2759"/>
<dbReference type="GeneID" id="9659278"/>
<reference evidence="3 4" key="1">
    <citation type="journal article" date="2011" name="Science">
        <title>The Selaginella genome identifies genetic changes associated with the evolution of vascular plants.</title>
        <authorList>
            <person name="Banks J.A."/>
            <person name="Nishiyama T."/>
            <person name="Hasebe M."/>
            <person name="Bowman J.L."/>
            <person name="Gribskov M."/>
            <person name="dePamphilis C."/>
            <person name="Albert V.A."/>
            <person name="Aono N."/>
            <person name="Aoyama T."/>
            <person name="Ambrose B.A."/>
            <person name="Ashton N.W."/>
            <person name="Axtell M.J."/>
            <person name="Barker E."/>
            <person name="Barker M.S."/>
            <person name="Bennetzen J.L."/>
            <person name="Bonawitz N.D."/>
            <person name="Chapple C."/>
            <person name="Cheng C."/>
            <person name="Correa L.G."/>
            <person name="Dacre M."/>
            <person name="DeBarry J."/>
            <person name="Dreyer I."/>
            <person name="Elias M."/>
            <person name="Engstrom E.M."/>
            <person name="Estelle M."/>
            <person name="Feng L."/>
            <person name="Finet C."/>
            <person name="Floyd S.K."/>
            <person name="Frommer W.B."/>
            <person name="Fujita T."/>
            <person name="Gramzow L."/>
            <person name="Gutensohn M."/>
            <person name="Harholt J."/>
            <person name="Hattori M."/>
            <person name="Heyl A."/>
            <person name="Hirai T."/>
            <person name="Hiwatashi Y."/>
            <person name="Ishikawa M."/>
            <person name="Iwata M."/>
            <person name="Karol K.G."/>
            <person name="Koehler B."/>
            <person name="Kolukisaoglu U."/>
            <person name="Kubo M."/>
            <person name="Kurata T."/>
            <person name="Lalonde S."/>
            <person name="Li K."/>
            <person name="Li Y."/>
            <person name="Litt A."/>
            <person name="Lyons E."/>
            <person name="Manning G."/>
            <person name="Maruyama T."/>
            <person name="Michael T.P."/>
            <person name="Mikami K."/>
            <person name="Miyazaki S."/>
            <person name="Morinaga S."/>
            <person name="Murata T."/>
            <person name="Mueller-Roeber B."/>
            <person name="Nelson D.R."/>
            <person name="Obara M."/>
            <person name="Oguri Y."/>
            <person name="Olmstead R.G."/>
            <person name="Onodera N."/>
            <person name="Petersen B.L."/>
            <person name="Pils B."/>
            <person name="Prigge M."/>
            <person name="Rensing S.A."/>
            <person name="Riano-Pachon D.M."/>
            <person name="Roberts A.W."/>
            <person name="Sato Y."/>
            <person name="Scheller H.V."/>
            <person name="Schulz B."/>
            <person name="Schulz C."/>
            <person name="Shakirov E.V."/>
            <person name="Shibagaki N."/>
            <person name="Shinohara N."/>
            <person name="Shippen D.E."/>
            <person name="Soerensen I."/>
            <person name="Sotooka R."/>
            <person name="Sugimoto N."/>
            <person name="Sugita M."/>
            <person name="Sumikawa N."/>
            <person name="Tanurdzic M."/>
            <person name="Theissen G."/>
            <person name="Ulvskov P."/>
            <person name="Wakazuki S."/>
            <person name="Weng J.K."/>
            <person name="Willats W.W."/>
            <person name="Wipf D."/>
            <person name="Wolf P.G."/>
            <person name="Yang L."/>
            <person name="Zimmer A.D."/>
            <person name="Zhu Q."/>
            <person name="Mitros T."/>
            <person name="Hellsten U."/>
            <person name="Loque D."/>
            <person name="Otillar R."/>
            <person name="Salamov A."/>
            <person name="Schmutz J."/>
            <person name="Shapiro H."/>
            <person name="Lindquist E."/>
            <person name="Lucas S."/>
            <person name="Rokhsar D."/>
            <person name="Grigoriev I.V."/>
        </authorList>
    </citation>
    <scope>NUCLEOTIDE SEQUENCE [LARGE SCALE GENOMIC DNA]</scope>
</reference>
<dbReference type="Pfam" id="PF07985">
    <property type="entry name" value="SRR1"/>
    <property type="match status" value="1"/>
</dbReference>
<dbReference type="eggNOG" id="KOG3131">
    <property type="taxonomic scope" value="Eukaryota"/>
</dbReference>
<evidence type="ECO:0000313" key="3">
    <source>
        <dbReference type="EMBL" id="EFJ19841.1"/>
    </source>
</evidence>
<dbReference type="Proteomes" id="UP000001514">
    <property type="component" value="Unassembled WGS sequence"/>
</dbReference>
<feature type="domain" description="SRR1-like" evidence="2">
    <location>
        <begin position="48"/>
        <end position="211"/>
    </location>
</feature>
<dbReference type="Gramene" id="EFJ19841">
    <property type="protein sequence ID" value="EFJ19841"/>
    <property type="gene ID" value="SELMODRAFT_109994"/>
</dbReference>
<comment type="similarity">
    <text evidence="1">Belongs to the SRR1 family.</text>
</comment>
<dbReference type="GO" id="GO:0005737">
    <property type="term" value="C:cytoplasm"/>
    <property type="evidence" value="ECO:0000318"/>
    <property type="project" value="GO_Central"/>
</dbReference>
<dbReference type="AlphaFoldDB" id="D8S6P5"/>
<name>D8S6P5_SELML</name>
<sequence>MDDDDQELTVEEFRKAIHAILVRMDRIRSSDFYKRFLAQVGASVGESLAAMGVENLVVYGLGRISRSESSRLQLALVLLLRQDRVLPEDCLIWVFDPVLTACEWRILRQLECRAIDSNELGLRKVEEPTLFFMPHCESHLYDNVVKANWGSLGKIAILGNSFASYMERWTIYPNQKGSRPDHLLAIQPRAVELPVDDVDFMYAFNDMSWHFFPDE</sequence>
<dbReference type="HOGENOM" id="CLU_062516_3_1_1"/>
<organism evidence="4">
    <name type="scientific">Selaginella moellendorffii</name>
    <name type="common">Spikemoss</name>
    <dbReference type="NCBI Taxonomy" id="88036"/>
    <lineage>
        <taxon>Eukaryota</taxon>
        <taxon>Viridiplantae</taxon>
        <taxon>Streptophyta</taxon>
        <taxon>Embryophyta</taxon>
        <taxon>Tracheophyta</taxon>
        <taxon>Lycopodiopsida</taxon>
        <taxon>Selaginellales</taxon>
        <taxon>Selaginellaceae</taxon>
        <taxon>Selaginella</taxon>
    </lineage>
</organism>
<dbReference type="InterPro" id="IPR012942">
    <property type="entry name" value="SRR1-like"/>
</dbReference>
<dbReference type="InParanoid" id="D8S6P5"/>
<keyword evidence="4" id="KW-1185">Reference proteome</keyword>
<evidence type="ECO:0000313" key="4">
    <source>
        <dbReference type="Proteomes" id="UP000001514"/>
    </source>
</evidence>
<dbReference type="FunCoup" id="D8S6P5">
    <property type="interactions" value="2704"/>
</dbReference>
<gene>
    <name evidence="3" type="primary">SRR1</name>
    <name evidence="3" type="ORF">SELMODRAFT_109994</name>
</gene>
<evidence type="ECO:0000259" key="2">
    <source>
        <dbReference type="Pfam" id="PF07985"/>
    </source>
</evidence>
<dbReference type="EMBL" id="GL377604">
    <property type="protein sequence ID" value="EFJ19841.1"/>
    <property type="molecule type" value="Genomic_DNA"/>
</dbReference>
<dbReference type="InterPro" id="IPR040044">
    <property type="entry name" value="SRR1L"/>
</dbReference>
<accession>D8S6P5</accession>
<dbReference type="PANTHER" id="PTHR28626:SF3">
    <property type="entry name" value="SRR1-LIKE PROTEIN"/>
    <property type="match status" value="1"/>
</dbReference>